<proteinExistence type="predicted"/>
<sequence>MHIEHVGVFVGDLERGTRFFETYFGGVRGERYENPRTGFSSYFLTFDSGARLEVSHNDAVNGAVDDSALGYAHVAFSVGSRHAVDELTERLRSDGYVVASGPRVTGDGYYESVVLDADGNHVEITV</sequence>
<dbReference type="Gene3D" id="3.10.180.10">
    <property type="entry name" value="2,3-Dihydroxybiphenyl 1,2-Dioxygenase, domain 1"/>
    <property type="match status" value="1"/>
</dbReference>
<protein>
    <submittedName>
        <fullName evidence="2">Glyoxalase</fullName>
    </submittedName>
</protein>
<dbReference type="SUPFAM" id="SSF54593">
    <property type="entry name" value="Glyoxalase/Bleomycin resistance protein/Dihydroxybiphenyl dioxygenase"/>
    <property type="match status" value="1"/>
</dbReference>
<feature type="domain" description="VOC" evidence="1">
    <location>
        <begin position="2"/>
        <end position="126"/>
    </location>
</feature>
<dbReference type="InterPro" id="IPR004360">
    <property type="entry name" value="Glyas_Fos-R_dOase_dom"/>
</dbReference>
<dbReference type="InterPro" id="IPR029068">
    <property type="entry name" value="Glyas_Bleomycin-R_OHBP_Dase"/>
</dbReference>
<keyword evidence="3" id="KW-1185">Reference proteome</keyword>
<organism evidence="2 3">
    <name type="scientific">Bifidobacterium choloepi</name>
    <dbReference type="NCBI Taxonomy" id="2614131"/>
    <lineage>
        <taxon>Bacteria</taxon>
        <taxon>Bacillati</taxon>
        <taxon>Actinomycetota</taxon>
        <taxon>Actinomycetes</taxon>
        <taxon>Bifidobacteriales</taxon>
        <taxon>Bifidobacteriaceae</taxon>
        <taxon>Bifidobacterium</taxon>
    </lineage>
</organism>
<dbReference type="InterPro" id="IPR037523">
    <property type="entry name" value="VOC_core"/>
</dbReference>
<accession>A0A6I5NI90</accession>
<dbReference type="Pfam" id="PF00903">
    <property type="entry name" value="Glyoxalase"/>
    <property type="match status" value="1"/>
</dbReference>
<gene>
    <name evidence="2" type="ORF">F6S87_05610</name>
</gene>
<dbReference type="PROSITE" id="PS51819">
    <property type="entry name" value="VOC"/>
    <property type="match status" value="1"/>
</dbReference>
<evidence type="ECO:0000313" key="3">
    <source>
        <dbReference type="Proteomes" id="UP000469292"/>
    </source>
</evidence>
<evidence type="ECO:0000259" key="1">
    <source>
        <dbReference type="PROSITE" id="PS51819"/>
    </source>
</evidence>
<dbReference type="InterPro" id="IPR051332">
    <property type="entry name" value="Fosfomycin_Res_Enzymes"/>
</dbReference>
<comment type="caution">
    <text evidence="2">The sequence shown here is derived from an EMBL/GenBank/DDBJ whole genome shotgun (WGS) entry which is preliminary data.</text>
</comment>
<dbReference type="AlphaFoldDB" id="A0A6I5NI90"/>
<reference evidence="2 3" key="1">
    <citation type="submission" date="2019-09" db="EMBL/GenBank/DDBJ databases">
        <title>Phylogenetic characterization of a novel taxon of the genus Bifidobacterium: Bifidobacterium choloepi sp. nov.</title>
        <authorList>
            <person name="Modesto M."/>
            <person name="Satti M."/>
        </authorList>
    </citation>
    <scope>NUCLEOTIDE SEQUENCE [LARGE SCALE GENOMIC DNA]</scope>
    <source>
        <strain evidence="2 3">BRDM6</strain>
    </source>
</reference>
<dbReference type="EMBL" id="VYSG01000002">
    <property type="protein sequence ID" value="NEG70073.1"/>
    <property type="molecule type" value="Genomic_DNA"/>
</dbReference>
<dbReference type="PANTHER" id="PTHR36113">
    <property type="entry name" value="LYASE, PUTATIVE-RELATED-RELATED"/>
    <property type="match status" value="1"/>
</dbReference>
<dbReference type="RefSeq" id="WP_163227676.1">
    <property type="nucleotide sequence ID" value="NZ_VYSG01000002.1"/>
</dbReference>
<evidence type="ECO:0000313" key="2">
    <source>
        <dbReference type="EMBL" id="NEG70073.1"/>
    </source>
</evidence>
<name>A0A6I5NI90_9BIFI</name>
<dbReference type="Proteomes" id="UP000469292">
    <property type="component" value="Unassembled WGS sequence"/>
</dbReference>
<dbReference type="PANTHER" id="PTHR36113:SF1">
    <property type="entry name" value="GLYOXALASE_BLEOMYCIN RESISTANCE PROTEIN_DIOXYGENASE"/>
    <property type="match status" value="1"/>
</dbReference>